<reference evidence="1 4" key="2">
    <citation type="submission" date="2018-07" db="EMBL/GenBank/DDBJ databases">
        <title>The molecular basis for the intramolecular migration of carboxyl group in the catabolism of para-hydroxybenzoate via gentisate.</title>
        <authorList>
            <person name="Zhao H."/>
            <person name="Xu Y."/>
            <person name="Lin S."/>
            <person name="Spain J.C."/>
            <person name="Zhou N.-Y."/>
        </authorList>
    </citation>
    <scope>NUCLEOTIDE SEQUENCE [LARGE SCALE GENOMIC DNA]</scope>
    <source>
        <strain evidence="1 4">PHB-7a</strain>
    </source>
</reference>
<dbReference type="EMBL" id="NUEQ01000004">
    <property type="protein sequence ID" value="PEJ37485.1"/>
    <property type="molecule type" value="Genomic_DNA"/>
</dbReference>
<dbReference type="KEGG" id="pbut:DTO10_24850"/>
<dbReference type="GeneID" id="95401426"/>
<accession>A0AAX0S737</accession>
<evidence type="ECO:0000313" key="4">
    <source>
        <dbReference type="Proteomes" id="UP000260457"/>
    </source>
</evidence>
<protein>
    <submittedName>
        <fullName evidence="2">Uncharacterized protein</fullName>
    </submittedName>
</protein>
<dbReference type="Proteomes" id="UP000260457">
    <property type="component" value="Chromosome"/>
</dbReference>
<dbReference type="AlphaFoldDB" id="A0AAX0S737"/>
<proteinExistence type="predicted"/>
<evidence type="ECO:0000313" key="1">
    <source>
        <dbReference type="EMBL" id="AXN41291.1"/>
    </source>
</evidence>
<evidence type="ECO:0000313" key="2">
    <source>
        <dbReference type="EMBL" id="PEJ37485.1"/>
    </source>
</evidence>
<name>A0AAX0S737_9BACI</name>
<dbReference type="RefSeq" id="WP_098174519.1">
    <property type="nucleotide sequence ID" value="NZ_CP030926.1"/>
</dbReference>
<sequence length="209" mass="24505">MAKIHQIEKNTSSSSLDLLWDQAFEQLDAWVERTEFREEVLLQSALQFAENVKRNHKNSKELSEQFSKELHHWEKISREELLNATTVLQYFFPVKSYEEINKQLDDVQNNTTKLTSGANLLNGEHVDNFMSVLKDHVEFRQNNRNLYVDNMKQTASIIQNKQRDFLKIMNNQMKNVFFPFHTYMEGLNESIKSNQNTGGSSENGRSKNI</sequence>
<evidence type="ECO:0000313" key="3">
    <source>
        <dbReference type="Proteomes" id="UP000220106"/>
    </source>
</evidence>
<organism evidence="2 3">
    <name type="scientific">Peribacillus butanolivorans</name>
    <dbReference type="NCBI Taxonomy" id="421767"/>
    <lineage>
        <taxon>Bacteria</taxon>
        <taxon>Bacillati</taxon>
        <taxon>Bacillota</taxon>
        <taxon>Bacilli</taxon>
        <taxon>Bacillales</taxon>
        <taxon>Bacillaceae</taxon>
        <taxon>Peribacillus</taxon>
    </lineage>
</organism>
<reference evidence="2 3" key="1">
    <citation type="submission" date="2017-09" db="EMBL/GenBank/DDBJ databases">
        <title>Large-scale bioinformatics analysis of Bacillus genomes uncovers conserved roles of natural products in bacterial physiology.</title>
        <authorList>
            <consortium name="Agbiome Team Llc"/>
            <person name="Bleich R.M."/>
            <person name="Kirk G.J."/>
            <person name="Santa Maria K.C."/>
            <person name="Allen S.E."/>
            <person name="Farag S."/>
            <person name="Shank E.A."/>
            <person name="Bowers A."/>
        </authorList>
    </citation>
    <scope>NUCLEOTIDE SEQUENCE [LARGE SCALE GENOMIC DNA]</scope>
    <source>
        <strain evidence="2 3">AFS003229</strain>
    </source>
</reference>
<dbReference type="EMBL" id="CP030926">
    <property type="protein sequence ID" value="AXN41291.1"/>
    <property type="molecule type" value="Genomic_DNA"/>
</dbReference>
<gene>
    <name evidence="2" type="ORF">CN689_00850</name>
    <name evidence="1" type="ORF">DTO10_24850</name>
</gene>
<dbReference type="Proteomes" id="UP000220106">
    <property type="component" value="Unassembled WGS sequence"/>
</dbReference>
<keyword evidence="4" id="KW-1185">Reference proteome</keyword>